<evidence type="ECO:0000313" key="2">
    <source>
        <dbReference type="EMBL" id="KDN87604.1"/>
    </source>
</evidence>
<dbReference type="RefSeq" id="WP_035858640.1">
    <property type="nucleotide sequence ID" value="NZ_KK853997.1"/>
</dbReference>
<dbReference type="AlphaFoldDB" id="A0A066Z5S5"/>
<keyword evidence="1" id="KW-0812">Transmembrane</keyword>
<protein>
    <submittedName>
        <fullName evidence="2">Uncharacterized protein</fullName>
    </submittedName>
</protein>
<evidence type="ECO:0000256" key="1">
    <source>
        <dbReference type="SAM" id="Phobius"/>
    </source>
</evidence>
<keyword evidence="3" id="KW-1185">Reference proteome</keyword>
<dbReference type="eggNOG" id="ENOG503206K">
    <property type="taxonomic scope" value="Bacteria"/>
</dbReference>
<evidence type="ECO:0000313" key="3">
    <source>
        <dbReference type="Proteomes" id="UP000027178"/>
    </source>
</evidence>
<feature type="transmembrane region" description="Helical" evidence="1">
    <location>
        <begin position="45"/>
        <end position="65"/>
    </location>
</feature>
<reference evidence="2 3" key="1">
    <citation type="submission" date="2014-05" db="EMBL/GenBank/DDBJ databases">
        <title>Draft Genome Sequence of Kitasatospora cheerisanensis KCTC 2395.</title>
        <authorList>
            <person name="Nam D.H."/>
        </authorList>
    </citation>
    <scope>NUCLEOTIDE SEQUENCE [LARGE SCALE GENOMIC DNA]</scope>
    <source>
        <strain evidence="2 3">KCTC 2395</strain>
    </source>
</reference>
<dbReference type="OrthoDB" id="3873295at2"/>
<sequence length="254" mass="26328">MTTQEPSDDLWAEFLREYEKNDAVREPSAAERARAAAPPRRSRRWLVLPAAAVLLAAAGAAAYAFRPAEQHPNPTVAAGSPSAATAATPSAAAGVPVEAIPLTVFPGQVQGYTLVAKTSTPHCTGPDTVAPALAGLITQGHGCAGVGLALYRDGDGNQYNLALLTMKDPADIPHLLTVLASHPEAHQVAVQLPPKDSGLRELPADSGLVQGFAAYGHGLLIGAGQWSDGRTAEFDKLSARLQPLTEAVSKQLPG</sequence>
<proteinExistence type="predicted"/>
<gene>
    <name evidence="2" type="ORF">KCH_06170</name>
</gene>
<comment type="caution">
    <text evidence="2">The sequence shown here is derived from an EMBL/GenBank/DDBJ whole genome shotgun (WGS) entry which is preliminary data.</text>
</comment>
<dbReference type="PATRIC" id="fig|1348663.4.peg.587"/>
<dbReference type="Proteomes" id="UP000027178">
    <property type="component" value="Unassembled WGS sequence"/>
</dbReference>
<name>A0A066Z5S5_9ACTN</name>
<dbReference type="EMBL" id="JNBY01000025">
    <property type="protein sequence ID" value="KDN87604.1"/>
    <property type="molecule type" value="Genomic_DNA"/>
</dbReference>
<organism evidence="2 3">
    <name type="scientific">Kitasatospora cheerisanensis KCTC 2395</name>
    <dbReference type="NCBI Taxonomy" id="1348663"/>
    <lineage>
        <taxon>Bacteria</taxon>
        <taxon>Bacillati</taxon>
        <taxon>Actinomycetota</taxon>
        <taxon>Actinomycetes</taxon>
        <taxon>Kitasatosporales</taxon>
        <taxon>Streptomycetaceae</taxon>
        <taxon>Kitasatospora</taxon>
    </lineage>
</organism>
<keyword evidence="1" id="KW-0472">Membrane</keyword>
<keyword evidence="1" id="KW-1133">Transmembrane helix</keyword>
<accession>A0A066Z5S5</accession>
<dbReference type="HOGENOM" id="CLU_896528_0_0_11"/>